<accession>A0A8S0VT61</accession>
<feature type="transmembrane region" description="Helical" evidence="5">
    <location>
        <begin position="107"/>
        <end position="132"/>
    </location>
</feature>
<dbReference type="OrthoDB" id="2015447at2759"/>
<dbReference type="PANTHER" id="PTHR23510">
    <property type="entry name" value="INNER MEMBRANE TRANSPORT PROTEIN YAJR"/>
    <property type="match status" value="1"/>
</dbReference>
<organism evidence="6 7">
    <name type="scientific">Cyclocybe aegerita</name>
    <name type="common">Black poplar mushroom</name>
    <name type="synonym">Agrocybe aegerita</name>
    <dbReference type="NCBI Taxonomy" id="1973307"/>
    <lineage>
        <taxon>Eukaryota</taxon>
        <taxon>Fungi</taxon>
        <taxon>Dikarya</taxon>
        <taxon>Basidiomycota</taxon>
        <taxon>Agaricomycotina</taxon>
        <taxon>Agaricomycetes</taxon>
        <taxon>Agaricomycetidae</taxon>
        <taxon>Agaricales</taxon>
        <taxon>Agaricineae</taxon>
        <taxon>Bolbitiaceae</taxon>
        <taxon>Cyclocybe</taxon>
    </lineage>
</organism>
<evidence type="ECO:0000256" key="1">
    <source>
        <dbReference type="ARBA" id="ARBA00004141"/>
    </source>
</evidence>
<feature type="transmembrane region" description="Helical" evidence="5">
    <location>
        <begin position="418"/>
        <end position="443"/>
    </location>
</feature>
<feature type="transmembrane region" description="Helical" evidence="5">
    <location>
        <begin position="270"/>
        <end position="290"/>
    </location>
</feature>
<evidence type="ECO:0000256" key="2">
    <source>
        <dbReference type="ARBA" id="ARBA00022692"/>
    </source>
</evidence>
<reference evidence="6 7" key="1">
    <citation type="submission" date="2020-01" db="EMBL/GenBank/DDBJ databases">
        <authorList>
            <person name="Gupta K D."/>
        </authorList>
    </citation>
    <scope>NUCLEOTIDE SEQUENCE [LARGE SCALE GENOMIC DNA]</scope>
</reference>
<feature type="transmembrane region" description="Helical" evidence="5">
    <location>
        <begin position="194"/>
        <end position="215"/>
    </location>
</feature>
<evidence type="ECO:0000256" key="3">
    <source>
        <dbReference type="ARBA" id="ARBA00022989"/>
    </source>
</evidence>
<dbReference type="InterPro" id="IPR051068">
    <property type="entry name" value="MFS_Domain-Containing_Protein"/>
</dbReference>
<protein>
    <recommendedName>
        <fullName evidence="8">MFS general substrate transporter</fullName>
    </recommendedName>
</protein>
<evidence type="ECO:0008006" key="8">
    <source>
        <dbReference type="Google" id="ProtNLM"/>
    </source>
</evidence>
<feature type="transmembrane region" description="Helical" evidence="5">
    <location>
        <begin position="138"/>
        <end position="159"/>
    </location>
</feature>
<dbReference type="GO" id="GO:0016020">
    <property type="term" value="C:membrane"/>
    <property type="evidence" value="ECO:0007669"/>
    <property type="project" value="UniProtKB-SubCell"/>
</dbReference>
<comment type="caution">
    <text evidence="6">The sequence shown here is derived from an EMBL/GenBank/DDBJ whole genome shotgun (WGS) entry which is preliminary data.</text>
</comment>
<evidence type="ECO:0000256" key="5">
    <source>
        <dbReference type="SAM" id="Phobius"/>
    </source>
</evidence>
<name>A0A8S0VT61_CYCAE</name>
<gene>
    <name evidence="6" type="ORF">AAE3_LOCUS10532</name>
</gene>
<feature type="transmembrane region" description="Helical" evidence="5">
    <location>
        <begin position="363"/>
        <end position="381"/>
    </location>
</feature>
<feature type="transmembrane region" description="Helical" evidence="5">
    <location>
        <begin position="393"/>
        <end position="412"/>
    </location>
</feature>
<dbReference type="InterPro" id="IPR011701">
    <property type="entry name" value="MFS"/>
</dbReference>
<keyword evidence="4 5" id="KW-0472">Membrane</keyword>
<dbReference type="Gene3D" id="1.20.1250.20">
    <property type="entry name" value="MFS general substrate transporter like domains"/>
    <property type="match status" value="1"/>
</dbReference>
<feature type="transmembrane region" description="Helical" evidence="5">
    <location>
        <begin position="236"/>
        <end position="258"/>
    </location>
</feature>
<keyword evidence="3 5" id="KW-1133">Transmembrane helix</keyword>
<dbReference type="EMBL" id="CACVBS010000067">
    <property type="protein sequence ID" value="CAA7268229.1"/>
    <property type="molecule type" value="Genomic_DNA"/>
</dbReference>
<dbReference type="SUPFAM" id="SSF103473">
    <property type="entry name" value="MFS general substrate transporter"/>
    <property type="match status" value="1"/>
</dbReference>
<keyword evidence="2 5" id="KW-0812">Transmembrane</keyword>
<dbReference type="InterPro" id="IPR036259">
    <property type="entry name" value="MFS_trans_sf"/>
</dbReference>
<dbReference type="PANTHER" id="PTHR23510:SF64">
    <property type="entry name" value="INNER MEMBRANE TRANSPORT PROTEIN YAJR"/>
    <property type="match status" value="1"/>
</dbReference>
<keyword evidence="7" id="KW-1185">Reference proteome</keyword>
<proteinExistence type="predicted"/>
<dbReference type="Proteomes" id="UP000467700">
    <property type="component" value="Unassembled WGS sequence"/>
</dbReference>
<feature type="transmembrane region" description="Helical" evidence="5">
    <location>
        <begin position="486"/>
        <end position="504"/>
    </location>
</feature>
<feature type="transmembrane region" description="Helical" evidence="5">
    <location>
        <begin position="323"/>
        <end position="343"/>
    </location>
</feature>
<dbReference type="AlphaFoldDB" id="A0A8S0VT61"/>
<evidence type="ECO:0000313" key="6">
    <source>
        <dbReference type="EMBL" id="CAA7268229.1"/>
    </source>
</evidence>
<sequence length="512" mass="55977">MIKCWFPNRSKRNAAGNTHCNVLGTSPSIMASTDLPITTAIDYAERIHQVHSDASSSRSKKESGYVSKISELTGIVSATREAFIQRVDSEDSAPENSEFKLPTRRSLFIVIGGNALFQLSFFVIVSSASLYAEMLGGSATFSGLTIGIPTVCSGFALIFITRLDGGQYNMAMNLSYVAMVLGNILYALAYQAHFLYLILIGRMVSGFGFISFLYSKRYCSDPRIVGTRRRTTLASWLVVGQGFGFTAGPFLGGVLYKIGFPNPIFNGVTSPGWIMALVWVMFWGLHNLIFKDVDPRPLERPIEMTAGQEPAPCPHHHISPAQWGVIVCMCYYSMTCFFILGSWEANIPVFTSETMGYSPYKAGNFIALGGLCSFPFLLLNVWQARRIQDRVTLAAGTSMGFLGLLLMLVLLVTSKVTFGSLFVCWFLIALGFNLASTCTLSLLSKQLPDEWNGRVSMAIQYSNYTGRVTGAVLGGAGVKMGMVNYIGVQMAVVGLGGVMYLTLWRQLKAKTG</sequence>
<evidence type="ECO:0000256" key="4">
    <source>
        <dbReference type="ARBA" id="ARBA00023136"/>
    </source>
</evidence>
<dbReference type="GO" id="GO:0022857">
    <property type="term" value="F:transmembrane transporter activity"/>
    <property type="evidence" value="ECO:0007669"/>
    <property type="project" value="InterPro"/>
</dbReference>
<comment type="subcellular location">
    <subcellularLocation>
        <location evidence="1">Membrane</location>
        <topology evidence="1">Multi-pass membrane protein</topology>
    </subcellularLocation>
</comment>
<feature type="transmembrane region" description="Helical" evidence="5">
    <location>
        <begin position="171"/>
        <end position="188"/>
    </location>
</feature>
<evidence type="ECO:0000313" key="7">
    <source>
        <dbReference type="Proteomes" id="UP000467700"/>
    </source>
</evidence>
<dbReference type="Pfam" id="PF07690">
    <property type="entry name" value="MFS_1"/>
    <property type="match status" value="1"/>
</dbReference>